<reference evidence="1" key="2">
    <citation type="submission" date="2020-11" db="EMBL/GenBank/DDBJ databases">
        <authorList>
            <person name="Cecchin M."/>
            <person name="Marcolungo L."/>
            <person name="Rossato M."/>
            <person name="Girolomoni L."/>
            <person name="Cosentino E."/>
            <person name="Cuine S."/>
            <person name="Li-Beisson Y."/>
            <person name="Delledonne M."/>
            <person name="Ballottari M."/>
        </authorList>
    </citation>
    <scope>NUCLEOTIDE SEQUENCE</scope>
    <source>
        <strain evidence="1">211/11P</strain>
        <tissue evidence="1">Whole cell</tissue>
    </source>
</reference>
<dbReference type="AlphaFoldDB" id="A0A9D4Z2C9"/>
<dbReference type="Proteomes" id="UP001055712">
    <property type="component" value="Unassembled WGS sequence"/>
</dbReference>
<name>A0A9D4Z2C9_CHLVU</name>
<dbReference type="EMBL" id="SIDB01000001">
    <property type="protein sequence ID" value="KAI3438729.1"/>
    <property type="molecule type" value="Genomic_DNA"/>
</dbReference>
<sequence>MELYQAAGSNVAVVQQRAAAAPGTQDAFGQSFAAFLKQSGVKEVFVLGSIEAGIRRDSQLVGLQLRCWAPESDANAGALQSCKGSAPGGVPRLEADFWQDRALPQRQLPPWPLLRALQQQGVPCAALLSFTTEADNLGDAFQLASAAAAAAGLQAGGGSSGAAAQPQWQAPSSWQYLGGGAAGAVY</sequence>
<evidence type="ECO:0000313" key="2">
    <source>
        <dbReference type="Proteomes" id="UP001055712"/>
    </source>
</evidence>
<proteinExistence type="predicted"/>
<accession>A0A9D4Z2C9</accession>
<keyword evidence="2" id="KW-1185">Reference proteome</keyword>
<comment type="caution">
    <text evidence="1">The sequence shown here is derived from an EMBL/GenBank/DDBJ whole genome shotgun (WGS) entry which is preliminary data.</text>
</comment>
<protein>
    <submittedName>
        <fullName evidence="1">Uncharacterized protein</fullName>
    </submittedName>
</protein>
<dbReference type="PANTHER" id="PTHR12970">
    <property type="entry name" value="PROTEASOME ASSEMBLY CHAPERONE 2"/>
    <property type="match status" value="1"/>
</dbReference>
<dbReference type="OrthoDB" id="10260712at2759"/>
<organism evidence="1 2">
    <name type="scientific">Chlorella vulgaris</name>
    <name type="common">Green alga</name>
    <dbReference type="NCBI Taxonomy" id="3077"/>
    <lineage>
        <taxon>Eukaryota</taxon>
        <taxon>Viridiplantae</taxon>
        <taxon>Chlorophyta</taxon>
        <taxon>core chlorophytes</taxon>
        <taxon>Trebouxiophyceae</taxon>
        <taxon>Chlorellales</taxon>
        <taxon>Chlorellaceae</taxon>
        <taxon>Chlorella clade</taxon>
        <taxon>Chlorella</taxon>
    </lineage>
</organism>
<dbReference type="GO" id="GO:0043248">
    <property type="term" value="P:proteasome assembly"/>
    <property type="evidence" value="ECO:0007669"/>
    <property type="project" value="TreeGrafter"/>
</dbReference>
<gene>
    <name evidence="1" type="ORF">D9Q98_001149</name>
</gene>
<dbReference type="GO" id="GO:0005829">
    <property type="term" value="C:cytosol"/>
    <property type="evidence" value="ECO:0007669"/>
    <property type="project" value="TreeGrafter"/>
</dbReference>
<evidence type="ECO:0000313" key="1">
    <source>
        <dbReference type="EMBL" id="KAI3438729.1"/>
    </source>
</evidence>
<reference evidence="1" key="1">
    <citation type="journal article" date="2019" name="Plant J.">
        <title>Chlorella vulgaris genome assembly and annotation reveals the molecular basis for metabolic acclimation to high light conditions.</title>
        <authorList>
            <person name="Cecchin M."/>
            <person name="Marcolungo L."/>
            <person name="Rossato M."/>
            <person name="Girolomoni L."/>
            <person name="Cosentino E."/>
            <person name="Cuine S."/>
            <person name="Li-Beisson Y."/>
            <person name="Delledonne M."/>
            <person name="Ballottari M."/>
        </authorList>
    </citation>
    <scope>NUCLEOTIDE SEQUENCE</scope>
    <source>
        <strain evidence="1">211/11P</strain>
    </source>
</reference>
<dbReference type="InterPro" id="IPR016562">
    <property type="entry name" value="Proteasome_assmbl_chp_2_euk"/>
</dbReference>
<dbReference type="PANTHER" id="PTHR12970:SF1">
    <property type="entry name" value="PROTEASOME ASSEMBLY CHAPERONE 2"/>
    <property type="match status" value="1"/>
</dbReference>
<dbReference type="Gene3D" id="3.40.50.10900">
    <property type="entry name" value="PAC-like subunit"/>
    <property type="match status" value="2"/>
</dbReference>
<dbReference type="InterPro" id="IPR038389">
    <property type="entry name" value="PSMG2_sf"/>
</dbReference>
<dbReference type="GO" id="GO:0005634">
    <property type="term" value="C:nucleus"/>
    <property type="evidence" value="ECO:0007669"/>
    <property type="project" value="TreeGrafter"/>
</dbReference>